<gene>
    <name evidence="7" type="ORF">Q9R02_04235</name>
</gene>
<dbReference type="SMART" id="SM00062">
    <property type="entry name" value="PBPb"/>
    <property type="match status" value="1"/>
</dbReference>
<evidence type="ECO:0000256" key="3">
    <source>
        <dbReference type="ARBA" id="ARBA00022729"/>
    </source>
</evidence>
<evidence type="ECO:0000256" key="5">
    <source>
        <dbReference type="SAM" id="SignalP"/>
    </source>
</evidence>
<evidence type="ECO:0000256" key="2">
    <source>
        <dbReference type="ARBA" id="ARBA00010333"/>
    </source>
</evidence>
<dbReference type="CDD" id="cd01004">
    <property type="entry name" value="PBP2_MidA_like"/>
    <property type="match status" value="1"/>
</dbReference>
<evidence type="ECO:0000256" key="4">
    <source>
        <dbReference type="RuleBase" id="RU003744"/>
    </source>
</evidence>
<dbReference type="InterPro" id="IPR018313">
    <property type="entry name" value="SBP_3_CS"/>
</dbReference>
<comment type="caution">
    <text evidence="7">The sequence shown here is derived from an EMBL/GenBank/DDBJ whole genome shotgun (WGS) entry which is preliminary data.</text>
</comment>
<proteinExistence type="inferred from homology"/>
<organism evidence="7 8">
    <name type="scientific">Arthrobacter horti</name>
    <dbReference type="NCBI Taxonomy" id="3068273"/>
    <lineage>
        <taxon>Bacteria</taxon>
        <taxon>Bacillati</taxon>
        <taxon>Actinomycetota</taxon>
        <taxon>Actinomycetes</taxon>
        <taxon>Micrococcales</taxon>
        <taxon>Micrococcaceae</taxon>
        <taxon>Arthrobacter</taxon>
    </lineage>
</organism>
<comment type="subcellular location">
    <subcellularLocation>
        <location evidence="1">Cell envelope</location>
    </subcellularLocation>
</comment>
<feature type="chain" id="PRO_5046431331" evidence="5">
    <location>
        <begin position="29"/>
        <end position="323"/>
    </location>
</feature>
<evidence type="ECO:0000313" key="8">
    <source>
        <dbReference type="Proteomes" id="UP001232725"/>
    </source>
</evidence>
<keyword evidence="8" id="KW-1185">Reference proteome</keyword>
<sequence length="323" mass="33186">MKNPALKNPALKKTALTKTSLASTVLLAAALTLTACTNASETGTAPKPSAGGSAAPSFDPTTVTKDDALAAQVPDALKAKGKLVIGTNPQYAPGEFLAEDGQTQIGYDTDLARAIGAKLGLKVEIATADFPSIIPALGPKYDLGVSSFTINAKRLDAVNMVSYFTAGTSWAVKKGNPTGFSVDDVCGKSVGVQTGTVQETDDLKARNDKCVAAGKKPIDIVSLKAQTDVTTRLANGSIDAMAADSPVIGYALQQTQGQLEKVGLVFDSAPQGITVAKQDTALASLVQKTVTALMKDGSYKKVLDSWGVGDGALPASELNPVTK</sequence>
<keyword evidence="3 5" id="KW-0732">Signal</keyword>
<dbReference type="Pfam" id="PF00497">
    <property type="entry name" value="SBP_bac_3"/>
    <property type="match status" value="1"/>
</dbReference>
<evidence type="ECO:0000259" key="6">
    <source>
        <dbReference type="SMART" id="SM00062"/>
    </source>
</evidence>
<dbReference type="PANTHER" id="PTHR35936:SF17">
    <property type="entry name" value="ARGININE-BINDING EXTRACELLULAR PROTEIN ARTP"/>
    <property type="match status" value="1"/>
</dbReference>
<comment type="similarity">
    <text evidence="2 4">Belongs to the bacterial solute-binding protein 3 family.</text>
</comment>
<evidence type="ECO:0000313" key="7">
    <source>
        <dbReference type="EMBL" id="MDP5226361.1"/>
    </source>
</evidence>
<reference evidence="7 8" key="1">
    <citation type="submission" date="2023-08" db="EMBL/GenBank/DDBJ databases">
        <title>Arthrobacter horti sp. nov., isolated from forest soil.</title>
        <authorList>
            <person name="Park M."/>
        </authorList>
    </citation>
    <scope>NUCLEOTIDE SEQUENCE [LARGE SCALE GENOMIC DNA]</scope>
    <source>
        <strain evidence="7 8">YJM1</strain>
    </source>
</reference>
<dbReference type="Proteomes" id="UP001232725">
    <property type="component" value="Unassembled WGS sequence"/>
</dbReference>
<dbReference type="PROSITE" id="PS01039">
    <property type="entry name" value="SBP_BACTERIAL_3"/>
    <property type="match status" value="1"/>
</dbReference>
<accession>A0ABT9IL92</accession>
<dbReference type="PANTHER" id="PTHR35936">
    <property type="entry name" value="MEMBRANE-BOUND LYTIC MUREIN TRANSGLYCOSYLASE F"/>
    <property type="match status" value="1"/>
</dbReference>
<dbReference type="SUPFAM" id="SSF53850">
    <property type="entry name" value="Periplasmic binding protein-like II"/>
    <property type="match status" value="1"/>
</dbReference>
<name>A0ABT9IL92_9MICC</name>
<dbReference type="Gene3D" id="3.40.190.10">
    <property type="entry name" value="Periplasmic binding protein-like II"/>
    <property type="match status" value="2"/>
</dbReference>
<protein>
    <submittedName>
        <fullName evidence="7">ABC transporter substrate-binding protein</fullName>
    </submittedName>
</protein>
<dbReference type="EMBL" id="JAVALS010000002">
    <property type="protein sequence ID" value="MDP5226361.1"/>
    <property type="molecule type" value="Genomic_DNA"/>
</dbReference>
<dbReference type="InterPro" id="IPR001638">
    <property type="entry name" value="Solute-binding_3/MltF_N"/>
</dbReference>
<dbReference type="RefSeq" id="WP_305995415.1">
    <property type="nucleotide sequence ID" value="NZ_JAVALS010000002.1"/>
</dbReference>
<evidence type="ECO:0000256" key="1">
    <source>
        <dbReference type="ARBA" id="ARBA00004196"/>
    </source>
</evidence>
<feature type="domain" description="Solute-binding protein family 3/N-terminal" evidence="6">
    <location>
        <begin position="82"/>
        <end position="310"/>
    </location>
</feature>
<feature type="signal peptide" evidence="5">
    <location>
        <begin position="1"/>
        <end position="28"/>
    </location>
</feature>